<dbReference type="InterPro" id="IPR011268">
    <property type="entry name" value="Purine_phosphorylase"/>
</dbReference>
<name>A0A3P6QV90_CYLGO</name>
<dbReference type="AlphaFoldDB" id="A0A3P6QV90"/>
<dbReference type="OrthoDB" id="10261782at2759"/>
<dbReference type="PANTHER" id="PTHR11904">
    <property type="entry name" value="METHYLTHIOADENOSINE/PURINE NUCLEOSIDE PHOSPHORYLASE"/>
    <property type="match status" value="1"/>
</dbReference>
<dbReference type="Proteomes" id="UP000271889">
    <property type="component" value="Unassembled WGS sequence"/>
</dbReference>
<reference evidence="3 4" key="1">
    <citation type="submission" date="2018-11" db="EMBL/GenBank/DDBJ databases">
        <authorList>
            <consortium name="Pathogen Informatics"/>
        </authorList>
    </citation>
    <scope>NUCLEOTIDE SEQUENCE [LARGE SCALE GENOMIC DNA]</scope>
</reference>
<sequence>MTTINNNIATDSGHNTIDPRSYDDLLAVAAFIRSQLGDRAHAEVGIICGSGLGPIAELVENPAILPYEKIPGFRAAEGECCLFSPSD</sequence>
<evidence type="ECO:0008006" key="5">
    <source>
        <dbReference type="Google" id="ProtNLM"/>
    </source>
</evidence>
<gene>
    <name evidence="3" type="ORF">CGOC_LOCUS1652</name>
</gene>
<dbReference type="SUPFAM" id="SSF53167">
    <property type="entry name" value="Purine and uridine phosphorylases"/>
    <property type="match status" value="1"/>
</dbReference>
<dbReference type="PANTHER" id="PTHR11904:SF9">
    <property type="entry name" value="PURINE NUCLEOSIDE PHOSPHORYLASE-RELATED"/>
    <property type="match status" value="1"/>
</dbReference>
<evidence type="ECO:0000313" key="4">
    <source>
        <dbReference type="Proteomes" id="UP000271889"/>
    </source>
</evidence>
<evidence type="ECO:0000313" key="3">
    <source>
        <dbReference type="EMBL" id="VDK49987.1"/>
    </source>
</evidence>
<organism evidence="3 4">
    <name type="scientific">Cylicostephanus goldi</name>
    <name type="common">Nematode worm</name>
    <dbReference type="NCBI Taxonomy" id="71465"/>
    <lineage>
        <taxon>Eukaryota</taxon>
        <taxon>Metazoa</taxon>
        <taxon>Ecdysozoa</taxon>
        <taxon>Nematoda</taxon>
        <taxon>Chromadorea</taxon>
        <taxon>Rhabditida</taxon>
        <taxon>Rhabditina</taxon>
        <taxon>Rhabditomorpha</taxon>
        <taxon>Strongyloidea</taxon>
        <taxon>Strongylidae</taxon>
        <taxon>Cylicostephanus</taxon>
    </lineage>
</organism>
<protein>
    <recommendedName>
        <fullName evidence="5">Purine-nucleoside phosphorylase</fullName>
    </recommendedName>
</protein>
<keyword evidence="1" id="KW-0328">Glycosyltransferase</keyword>
<dbReference type="GO" id="GO:0004731">
    <property type="term" value="F:purine-nucleoside phosphorylase activity"/>
    <property type="evidence" value="ECO:0007669"/>
    <property type="project" value="InterPro"/>
</dbReference>
<evidence type="ECO:0000256" key="2">
    <source>
        <dbReference type="ARBA" id="ARBA00022679"/>
    </source>
</evidence>
<dbReference type="Gene3D" id="3.40.50.1580">
    <property type="entry name" value="Nucleoside phosphorylase domain"/>
    <property type="match status" value="1"/>
</dbReference>
<dbReference type="EMBL" id="UYRV01003227">
    <property type="protein sequence ID" value="VDK49987.1"/>
    <property type="molecule type" value="Genomic_DNA"/>
</dbReference>
<keyword evidence="2" id="KW-0808">Transferase</keyword>
<keyword evidence="4" id="KW-1185">Reference proteome</keyword>
<accession>A0A3P6QV90</accession>
<dbReference type="InterPro" id="IPR035994">
    <property type="entry name" value="Nucleoside_phosphorylase_sf"/>
</dbReference>
<evidence type="ECO:0000256" key="1">
    <source>
        <dbReference type="ARBA" id="ARBA00022676"/>
    </source>
</evidence>
<dbReference type="GO" id="GO:0009116">
    <property type="term" value="P:nucleoside metabolic process"/>
    <property type="evidence" value="ECO:0007669"/>
    <property type="project" value="InterPro"/>
</dbReference>
<proteinExistence type="predicted"/>
<dbReference type="GO" id="GO:0005737">
    <property type="term" value="C:cytoplasm"/>
    <property type="evidence" value="ECO:0007669"/>
    <property type="project" value="TreeGrafter"/>
</dbReference>